<comment type="caution">
    <text evidence="3">The sequence shown here is derived from an EMBL/GenBank/DDBJ whole genome shotgun (WGS) entry which is preliminary data.</text>
</comment>
<evidence type="ECO:0000259" key="2">
    <source>
        <dbReference type="Pfam" id="PF12237"/>
    </source>
</evidence>
<dbReference type="OMA" id="FASPMNA"/>
<evidence type="ECO:0000313" key="3">
    <source>
        <dbReference type="EMBL" id="KAG8461838.1"/>
    </source>
</evidence>
<dbReference type="GO" id="GO:0016422">
    <property type="term" value="F:mRNA (2'-O-methyladenosine-N6-)-methyltransferase activity"/>
    <property type="evidence" value="ECO:0007669"/>
    <property type="project" value="InterPro"/>
</dbReference>
<dbReference type="InterPro" id="IPR022035">
    <property type="entry name" value="PCIF1_WW"/>
</dbReference>
<feature type="compositionally biased region" description="Basic residues" evidence="1">
    <location>
        <begin position="501"/>
        <end position="512"/>
    </location>
</feature>
<keyword evidence="4" id="KW-1185">Reference proteome</keyword>
<accession>A0A8J5X8M1</accession>
<organism evidence="3 4">
    <name type="scientific">Diacronema lutheri</name>
    <name type="common">Unicellular marine alga</name>
    <name type="synonym">Monochrysis lutheri</name>
    <dbReference type="NCBI Taxonomy" id="2081491"/>
    <lineage>
        <taxon>Eukaryota</taxon>
        <taxon>Haptista</taxon>
        <taxon>Haptophyta</taxon>
        <taxon>Pavlovophyceae</taxon>
        <taxon>Pavlovales</taxon>
        <taxon>Pavlovaceae</taxon>
        <taxon>Diacronema</taxon>
    </lineage>
</organism>
<dbReference type="PANTHER" id="PTHR21727">
    <property type="entry name" value="PHOSPHORYLATED CTD INTERACTING FACTOR 1"/>
    <property type="match status" value="1"/>
</dbReference>
<dbReference type="EMBL" id="JAGTXO010000023">
    <property type="protein sequence ID" value="KAG8461838.1"/>
    <property type="molecule type" value="Genomic_DNA"/>
</dbReference>
<dbReference type="GO" id="GO:0099122">
    <property type="term" value="F:RNA polymerase II C-terminal domain binding"/>
    <property type="evidence" value="ECO:0007669"/>
    <property type="project" value="InterPro"/>
</dbReference>
<dbReference type="PANTHER" id="PTHR21727:SF0">
    <property type="entry name" value="MRNA (2'-O-METHYLADENOSINE-N(6)-)-METHYLTRANSFERASE"/>
    <property type="match status" value="1"/>
</dbReference>
<dbReference type="InterPro" id="IPR039881">
    <property type="entry name" value="PCIF1-like"/>
</dbReference>
<sequence length="512" mass="53967">MATVGPDEDDAARAALARARRAGRAARAAPTTCPVIEAARYEAVAALGRQFAADIAPLLGRSRWWTAFEDWLHARRHACRHGVGAEPARASSQLDPVLPTGEFARADPELSRKLAAAGVAPDVAARSCAALATRSEELARGVRDVAARCAASGERGEVRLLTAGTGQAVDADADVDACARARADVVVACGAVALRCAATHWARLRWLFDRTAGPQAAADGSAERTFRAAAFCVLARYGALQGGHERAGGMQAAVPPQLLAELRSSLGVGAELFASPLNCLWPQFGSACADTDGAFGSAGSFFELAPDAGSFEVNPPFDDALIAHAERHMRACLEVAHARALPLSFCVVVPYRPATAGWVALTRSPFCTACVRLRSGEHSFTEGAQWLRPRMRPSPADSTLALLQTARASREWPFSEALRLRLIAAFAAPRDQSDGRPAPVEPSALHRARESGDDRRGPDGRKRSRTAPAEASRHGASDGGARGSASRAGGKGRGRFDPRRGAGRLRPHAAPQ</sequence>
<evidence type="ECO:0000256" key="1">
    <source>
        <dbReference type="SAM" id="MobiDB-lite"/>
    </source>
</evidence>
<reference evidence="3" key="1">
    <citation type="submission" date="2021-05" db="EMBL/GenBank/DDBJ databases">
        <title>The genome of the haptophyte Pavlova lutheri (Diacronema luteri, Pavlovales) - a model for lipid biosynthesis in eukaryotic algae.</title>
        <authorList>
            <person name="Hulatt C.J."/>
            <person name="Posewitz M.C."/>
        </authorList>
    </citation>
    <scope>NUCLEOTIDE SEQUENCE</scope>
    <source>
        <strain evidence="3">NIVA-4/92</strain>
    </source>
</reference>
<dbReference type="AlphaFoldDB" id="A0A8J5X8M1"/>
<dbReference type="Proteomes" id="UP000751190">
    <property type="component" value="Unassembled WGS sequence"/>
</dbReference>
<gene>
    <name evidence="3" type="ORF">KFE25_013857</name>
</gene>
<feature type="region of interest" description="Disordered" evidence="1">
    <location>
        <begin position="430"/>
        <end position="512"/>
    </location>
</feature>
<name>A0A8J5X8M1_DIALT</name>
<protein>
    <recommendedName>
        <fullName evidence="2">PCIF1 WW domain-containing protein</fullName>
    </recommendedName>
</protein>
<feature type="domain" description="PCIF1 WW" evidence="2">
    <location>
        <begin position="204"/>
        <end position="383"/>
    </location>
</feature>
<proteinExistence type="predicted"/>
<evidence type="ECO:0000313" key="4">
    <source>
        <dbReference type="Proteomes" id="UP000751190"/>
    </source>
</evidence>
<feature type="compositionally biased region" description="Basic and acidic residues" evidence="1">
    <location>
        <begin position="447"/>
        <end position="461"/>
    </location>
</feature>
<dbReference type="OrthoDB" id="193787at2759"/>
<dbReference type="Pfam" id="PF12237">
    <property type="entry name" value="PCIF1_WW"/>
    <property type="match status" value="1"/>
</dbReference>